<reference evidence="2 4" key="1">
    <citation type="journal article" date="2012" name="Nature">
        <title>Algal genomes reveal evolutionary mosaicism and the fate of nucleomorphs.</title>
        <authorList>
            <consortium name="DOE Joint Genome Institute"/>
            <person name="Curtis B.A."/>
            <person name="Tanifuji G."/>
            <person name="Burki F."/>
            <person name="Gruber A."/>
            <person name="Irimia M."/>
            <person name="Maruyama S."/>
            <person name="Arias M.C."/>
            <person name="Ball S.G."/>
            <person name="Gile G.H."/>
            <person name="Hirakawa Y."/>
            <person name="Hopkins J.F."/>
            <person name="Kuo A."/>
            <person name="Rensing S.A."/>
            <person name="Schmutz J."/>
            <person name="Symeonidi A."/>
            <person name="Elias M."/>
            <person name="Eveleigh R.J."/>
            <person name="Herman E.K."/>
            <person name="Klute M.J."/>
            <person name="Nakayama T."/>
            <person name="Obornik M."/>
            <person name="Reyes-Prieto A."/>
            <person name="Armbrust E.V."/>
            <person name="Aves S.J."/>
            <person name="Beiko R.G."/>
            <person name="Coutinho P."/>
            <person name="Dacks J.B."/>
            <person name="Durnford D.G."/>
            <person name="Fast N.M."/>
            <person name="Green B.R."/>
            <person name="Grisdale C.J."/>
            <person name="Hempel F."/>
            <person name="Henrissat B."/>
            <person name="Hoppner M.P."/>
            <person name="Ishida K."/>
            <person name="Kim E."/>
            <person name="Koreny L."/>
            <person name="Kroth P.G."/>
            <person name="Liu Y."/>
            <person name="Malik S.B."/>
            <person name="Maier U.G."/>
            <person name="McRose D."/>
            <person name="Mock T."/>
            <person name="Neilson J.A."/>
            <person name="Onodera N.T."/>
            <person name="Poole A.M."/>
            <person name="Pritham E.J."/>
            <person name="Richards T.A."/>
            <person name="Rocap G."/>
            <person name="Roy S.W."/>
            <person name="Sarai C."/>
            <person name="Schaack S."/>
            <person name="Shirato S."/>
            <person name="Slamovits C.H."/>
            <person name="Spencer D.F."/>
            <person name="Suzuki S."/>
            <person name="Worden A.Z."/>
            <person name="Zauner S."/>
            <person name="Barry K."/>
            <person name="Bell C."/>
            <person name="Bharti A.K."/>
            <person name="Crow J.A."/>
            <person name="Grimwood J."/>
            <person name="Kramer R."/>
            <person name="Lindquist E."/>
            <person name="Lucas S."/>
            <person name="Salamov A."/>
            <person name="McFadden G.I."/>
            <person name="Lane C.E."/>
            <person name="Keeling P.J."/>
            <person name="Gray M.W."/>
            <person name="Grigoriev I.V."/>
            <person name="Archibald J.M."/>
        </authorList>
    </citation>
    <scope>NUCLEOTIDE SEQUENCE</scope>
    <source>
        <strain evidence="2 4">CCMP2712</strain>
    </source>
</reference>
<dbReference type="GeneID" id="17295028"/>
<keyword evidence="4" id="KW-1185">Reference proteome</keyword>
<evidence type="ECO:0000313" key="4">
    <source>
        <dbReference type="Proteomes" id="UP000011087"/>
    </source>
</evidence>
<dbReference type="Proteomes" id="UP000011087">
    <property type="component" value="Unassembled WGS sequence"/>
</dbReference>
<dbReference type="OrthoDB" id="47375at2759"/>
<organism evidence="2">
    <name type="scientific">Guillardia theta (strain CCMP2712)</name>
    <name type="common">Cryptophyte</name>
    <dbReference type="NCBI Taxonomy" id="905079"/>
    <lineage>
        <taxon>Eukaryota</taxon>
        <taxon>Cryptophyceae</taxon>
        <taxon>Pyrenomonadales</taxon>
        <taxon>Geminigeraceae</taxon>
        <taxon>Guillardia</taxon>
    </lineage>
</organism>
<dbReference type="eggNOG" id="ENOG502SE99">
    <property type="taxonomic scope" value="Eukaryota"/>
</dbReference>
<reference evidence="3" key="3">
    <citation type="submission" date="2015-06" db="UniProtKB">
        <authorList>
            <consortium name="EnsemblProtists"/>
        </authorList>
    </citation>
    <scope>IDENTIFICATION</scope>
</reference>
<protein>
    <submittedName>
        <fullName evidence="2 3">Uncharacterized protein</fullName>
    </submittedName>
</protein>
<proteinExistence type="predicted"/>
<dbReference type="KEGG" id="gtt:GUITHDRAFT_144346"/>
<sequence>MKVIFLTLLWFCSLTVIVSPSPAGSESGNDHCAHDSERWEKWMSLKHAYHWGVMYSNMYVTETLRASQEEVTQLSSSPLHDIPVFVHNKPSRTDRRAHTQQLLKVVGFSRVEFPPDGSLHELEEREMLEKGLIAREAVEVMKASAQIGPQGFLPYARHAIKQLSVIRSAAEANLSFFGRMKMVILWCADALCVDEWDTDEDVEYKDGRSQRRFDLHGRCFENCSHLCYLEGEDLIARSASPACSAAILYTLKGARRILELCDPVFHAIDIMLPSLISSGKLEAYAMTPPPFYQDGSLGSDVWRKRDFRASVPVAWPVCAEQSEALRGESKFDSRLTVGQLLVQEDAQYLVSMLEILRSPLPHQESIERSVRSGGGLLVLSDTLERWEEEELQGLAGIKYFLCSDESCEEGKEVGVTLVMRARRVEGYMYQFVRVFRRSILLLEDVAQVPCLRAKTCRMRMTRITINNKRTSALRDVAISTDRPMQVPVCFLLLNGSSEILKEQAVIELSSSPRSLLSSSAQGAATSRRLLLEGLVRFLYPLVRFSFIALCNGTSVQDGACAATASRCVEQGELLPELCSSPHLDPQKAVAVSKWSALSQLISSRPPVSFSALLDGKHMNNLHVSVGAHKVKILVYEGGGAMAAGLSFLAQQVKYVCVLDPLRVTSCDLEVSVEDGLNHYIIELNDHEEEVLYSSAGVVSAHPHAPSPPILLPSSVSQDVCVHFLSPAHDDLLQLSPASSCVPVLLQIEEGCLASHAQPQLFLLQNSKRIVDFELQTGGGGWQLWFPCVALEEGYNLLEVVSSSDLTAGPIVLLADLSLHVKLTQDLGDELKSSWKMPTSSSSSPDVSWILPAGKFSSSPPEAIEASLRALLEALDRHELDAEVIVVGYGEERMKLSSHPRVRLLLVDSRQVEEVNRKINLQKEGEGEGAACEEDATWADWNPQEERSCDDWSLDLCVREFLSLDPHGLRQWMYACRHELRCSSLPTTACCSCRSLLDASWPAIPGPSIGAEHLAVALNLGAAQARGKFLLLLPGATFFPHELFESMSTGAFSLRSFYHVPSSRARSLLADSSYSRELGTGSICQVAAEASPRISFKFVALLAPRQAFQVVGGLIEVERRNPLRYLALALSSWGYKSHRLEGCDVYTVEGEGGEGGYGEDAVEDYFYKRNEQRVVAGDREFLREESNIFSRFILQQHPPPSLYPPVDQNPRQPTSRYIRGIC</sequence>
<accession>L1IQS2</accession>
<feature type="signal peptide" evidence="1">
    <location>
        <begin position="1"/>
        <end position="20"/>
    </location>
</feature>
<evidence type="ECO:0000313" key="2">
    <source>
        <dbReference type="EMBL" id="EKX38229.1"/>
    </source>
</evidence>
<keyword evidence="1" id="KW-0732">Signal</keyword>
<dbReference type="EMBL" id="JH993050">
    <property type="protein sequence ID" value="EKX38229.1"/>
    <property type="molecule type" value="Genomic_DNA"/>
</dbReference>
<dbReference type="HOGENOM" id="CLU_268682_0_0_1"/>
<dbReference type="RefSeq" id="XP_005825209.1">
    <property type="nucleotide sequence ID" value="XM_005825152.1"/>
</dbReference>
<name>L1IQS2_GUITC</name>
<gene>
    <name evidence="2" type="ORF">GUITHDRAFT_144346</name>
</gene>
<evidence type="ECO:0000256" key="1">
    <source>
        <dbReference type="SAM" id="SignalP"/>
    </source>
</evidence>
<evidence type="ECO:0000313" key="3">
    <source>
        <dbReference type="EnsemblProtists" id="EKX38229"/>
    </source>
</evidence>
<dbReference type="AlphaFoldDB" id="L1IQS2"/>
<feature type="chain" id="PRO_5008770313" evidence="1">
    <location>
        <begin position="21"/>
        <end position="1221"/>
    </location>
</feature>
<reference evidence="4" key="2">
    <citation type="submission" date="2012-11" db="EMBL/GenBank/DDBJ databases">
        <authorList>
            <person name="Kuo A."/>
            <person name="Curtis B.A."/>
            <person name="Tanifuji G."/>
            <person name="Burki F."/>
            <person name="Gruber A."/>
            <person name="Irimia M."/>
            <person name="Maruyama S."/>
            <person name="Arias M.C."/>
            <person name="Ball S.G."/>
            <person name="Gile G.H."/>
            <person name="Hirakawa Y."/>
            <person name="Hopkins J.F."/>
            <person name="Rensing S.A."/>
            <person name="Schmutz J."/>
            <person name="Symeonidi A."/>
            <person name="Elias M."/>
            <person name="Eveleigh R.J."/>
            <person name="Herman E.K."/>
            <person name="Klute M.J."/>
            <person name="Nakayama T."/>
            <person name="Obornik M."/>
            <person name="Reyes-Prieto A."/>
            <person name="Armbrust E.V."/>
            <person name="Aves S.J."/>
            <person name="Beiko R.G."/>
            <person name="Coutinho P."/>
            <person name="Dacks J.B."/>
            <person name="Durnford D.G."/>
            <person name="Fast N.M."/>
            <person name="Green B.R."/>
            <person name="Grisdale C."/>
            <person name="Hempe F."/>
            <person name="Henrissat B."/>
            <person name="Hoppner M.P."/>
            <person name="Ishida K.-I."/>
            <person name="Kim E."/>
            <person name="Koreny L."/>
            <person name="Kroth P.G."/>
            <person name="Liu Y."/>
            <person name="Malik S.-B."/>
            <person name="Maier U.G."/>
            <person name="McRose D."/>
            <person name="Mock T."/>
            <person name="Neilson J.A."/>
            <person name="Onodera N.T."/>
            <person name="Poole A.M."/>
            <person name="Pritham E.J."/>
            <person name="Richards T.A."/>
            <person name="Rocap G."/>
            <person name="Roy S.W."/>
            <person name="Sarai C."/>
            <person name="Schaack S."/>
            <person name="Shirato S."/>
            <person name="Slamovits C.H."/>
            <person name="Spencer D.F."/>
            <person name="Suzuki S."/>
            <person name="Worden A.Z."/>
            <person name="Zauner S."/>
            <person name="Barry K."/>
            <person name="Bell C."/>
            <person name="Bharti A.K."/>
            <person name="Crow J.A."/>
            <person name="Grimwood J."/>
            <person name="Kramer R."/>
            <person name="Lindquist E."/>
            <person name="Lucas S."/>
            <person name="Salamov A."/>
            <person name="McFadden G.I."/>
            <person name="Lane C.E."/>
            <person name="Keeling P.J."/>
            <person name="Gray M.W."/>
            <person name="Grigoriev I.V."/>
            <person name="Archibald J.M."/>
        </authorList>
    </citation>
    <scope>NUCLEOTIDE SEQUENCE</scope>
    <source>
        <strain evidence="4">CCMP2712</strain>
    </source>
</reference>
<dbReference type="PaxDb" id="55529-EKX38229"/>
<dbReference type="EnsemblProtists" id="EKX38229">
    <property type="protein sequence ID" value="EKX38229"/>
    <property type="gene ID" value="GUITHDRAFT_144346"/>
</dbReference>